<evidence type="ECO:0000256" key="2">
    <source>
        <dbReference type="ARBA" id="ARBA00022723"/>
    </source>
</evidence>
<evidence type="ECO:0000259" key="9">
    <source>
        <dbReference type="Pfam" id="PF14372"/>
    </source>
</evidence>
<reference evidence="10 11" key="1">
    <citation type="submission" date="2024-02" db="EMBL/GenBank/DDBJ databases">
        <title>High-quality chromosome-scale genome assembly of Pensacola bahiagrass (Paspalum notatum Flugge var. saurae).</title>
        <authorList>
            <person name="Vega J.M."/>
            <person name="Podio M."/>
            <person name="Orjuela J."/>
            <person name="Siena L.A."/>
            <person name="Pessino S.C."/>
            <person name="Combes M.C."/>
            <person name="Mariac C."/>
            <person name="Albertini E."/>
            <person name="Pupilli F."/>
            <person name="Ortiz J.P.A."/>
            <person name="Leblanc O."/>
        </authorList>
    </citation>
    <scope>NUCLEOTIDE SEQUENCE [LARGE SCALE GENOMIC DNA]</scope>
    <source>
        <strain evidence="10">R1</strain>
        <tissue evidence="10">Leaf</tissue>
    </source>
</reference>
<evidence type="ECO:0000313" key="11">
    <source>
        <dbReference type="Proteomes" id="UP001341281"/>
    </source>
</evidence>
<dbReference type="InterPro" id="IPR052035">
    <property type="entry name" value="ZnF_BED_domain_contain"/>
</dbReference>
<dbReference type="GO" id="GO:0005634">
    <property type="term" value="C:nucleus"/>
    <property type="evidence" value="ECO:0007669"/>
    <property type="project" value="UniProtKB-SubCell"/>
</dbReference>
<proteinExistence type="predicted"/>
<dbReference type="InterPro" id="IPR012337">
    <property type="entry name" value="RNaseH-like_sf"/>
</dbReference>
<evidence type="ECO:0000259" key="8">
    <source>
        <dbReference type="Pfam" id="PF05699"/>
    </source>
</evidence>
<keyword evidence="6" id="KW-0539">Nucleus</keyword>
<keyword evidence="11" id="KW-1185">Reference proteome</keyword>
<dbReference type="GO" id="GO:0008270">
    <property type="term" value="F:zinc ion binding"/>
    <property type="evidence" value="ECO:0007669"/>
    <property type="project" value="UniProtKB-KW"/>
</dbReference>
<dbReference type="SUPFAM" id="SSF53098">
    <property type="entry name" value="Ribonuclease H-like"/>
    <property type="match status" value="1"/>
</dbReference>
<sequence>MDDDNSNGHTINEDLRLMGVPGDDEEDLGEERDALRGLGSQGDPIDLAAGAGDGDGEGRGDGTGTDSNTGGTGSSCLGRCGTRQRASTSEVWNDFDKIYKMVNGVNVRWKARCHHCKGLLSARSSSGTGHLSRHRDGCLKKLGKAAMTQSHISFNPDGTPRFWEYKPDVAHSEMCRLISRLDLPICIVESAAFEEYIRKAHNPMFTSVSRQTTTRDITKHFADHRAKLVESLRTNVSSVAITSNIWSGNAKEDYLSVVIHYVNSAWELEKRIIGLRLIDVSHSGENIAERVHAVVDEFKLTNKTFSVTLDNASANSTAMTILTHLLSSYVGDMFLHQRCACHIINLIIKSSLKRLKPYLEAFRTAISFLNSSNQRIALYKTFCTAMDVRPRKFGLDMDVRWNSTYLMLKHLIPYRSTFDVFIQTHYPKGDGNTPLLTDQHWYIAEKVLTFLEMFYDATCVLSGVYYPTSSLIMHHILQIANHLDAYDNDPLLRTVVAPMKTKFLKYWRDIPLLYFFAFILDPRAKLKGFTRVFNKYDSKFGAVRLQRAPQPSRAGKKRTNWGMIYGDDDDSIGTGLGAGSSTPTPNLSRMTSASALLHAATTNASFGIVSKLSTYLYSDNLQKFDDDDFNILNWWHEHQITYHVLSILAKDVLTVPVSTISSESVFSLTGWIIEERRRRLNPEKVEMLTCIKDWEESEARAQHTAEDKELEDSFSNLFLDDVAQEAQPPSDPSPSAA</sequence>
<feature type="domain" description="HAT C-terminal dimerisation" evidence="8">
    <location>
        <begin position="612"/>
        <end position="694"/>
    </location>
</feature>
<dbReference type="GO" id="GO:0003677">
    <property type="term" value="F:DNA binding"/>
    <property type="evidence" value="ECO:0007669"/>
    <property type="project" value="UniProtKB-KW"/>
</dbReference>
<dbReference type="AlphaFoldDB" id="A0AAQ3XC48"/>
<dbReference type="SMART" id="SM00614">
    <property type="entry name" value="ZnF_BED"/>
    <property type="match status" value="1"/>
</dbReference>
<protein>
    <recommendedName>
        <fullName evidence="12">Transposase</fullName>
    </recommendedName>
</protein>
<keyword evidence="5" id="KW-0238">DNA-binding</keyword>
<dbReference type="PANTHER" id="PTHR46481:SF10">
    <property type="entry name" value="ZINC FINGER BED DOMAIN-CONTAINING PROTEIN 39"/>
    <property type="match status" value="1"/>
</dbReference>
<keyword evidence="3" id="KW-0863">Zinc-finger</keyword>
<dbReference type="Proteomes" id="UP001341281">
    <property type="component" value="Chromosome 09"/>
</dbReference>
<name>A0AAQ3XC48_PASNO</name>
<evidence type="ECO:0008006" key="12">
    <source>
        <dbReference type="Google" id="ProtNLM"/>
    </source>
</evidence>
<evidence type="ECO:0000256" key="5">
    <source>
        <dbReference type="ARBA" id="ARBA00023125"/>
    </source>
</evidence>
<evidence type="ECO:0000313" key="10">
    <source>
        <dbReference type="EMBL" id="WVZ92875.1"/>
    </source>
</evidence>
<dbReference type="EMBL" id="CP144753">
    <property type="protein sequence ID" value="WVZ92875.1"/>
    <property type="molecule type" value="Genomic_DNA"/>
</dbReference>
<keyword evidence="2" id="KW-0479">Metal-binding</keyword>
<dbReference type="InterPro" id="IPR008906">
    <property type="entry name" value="HATC_C_dom"/>
</dbReference>
<dbReference type="InterPro" id="IPR025525">
    <property type="entry name" value="hAT-like_transposase_RNase-H"/>
</dbReference>
<evidence type="ECO:0000256" key="7">
    <source>
        <dbReference type="SAM" id="MobiDB-lite"/>
    </source>
</evidence>
<keyword evidence="4" id="KW-0862">Zinc</keyword>
<evidence type="ECO:0000256" key="3">
    <source>
        <dbReference type="ARBA" id="ARBA00022771"/>
    </source>
</evidence>
<comment type="subcellular location">
    <subcellularLocation>
        <location evidence="1">Nucleus</location>
    </subcellularLocation>
</comment>
<dbReference type="GO" id="GO:0046983">
    <property type="term" value="F:protein dimerization activity"/>
    <property type="evidence" value="ECO:0007669"/>
    <property type="project" value="InterPro"/>
</dbReference>
<dbReference type="Pfam" id="PF05699">
    <property type="entry name" value="Dimer_Tnp_hAT"/>
    <property type="match status" value="1"/>
</dbReference>
<organism evidence="10 11">
    <name type="scientific">Paspalum notatum var. saurae</name>
    <dbReference type="NCBI Taxonomy" id="547442"/>
    <lineage>
        <taxon>Eukaryota</taxon>
        <taxon>Viridiplantae</taxon>
        <taxon>Streptophyta</taxon>
        <taxon>Embryophyta</taxon>
        <taxon>Tracheophyta</taxon>
        <taxon>Spermatophyta</taxon>
        <taxon>Magnoliopsida</taxon>
        <taxon>Liliopsida</taxon>
        <taxon>Poales</taxon>
        <taxon>Poaceae</taxon>
        <taxon>PACMAD clade</taxon>
        <taxon>Panicoideae</taxon>
        <taxon>Andropogonodae</taxon>
        <taxon>Paspaleae</taxon>
        <taxon>Paspalinae</taxon>
        <taxon>Paspalum</taxon>
    </lineage>
</organism>
<accession>A0AAQ3XC48</accession>
<feature type="region of interest" description="Disordered" evidence="7">
    <location>
        <begin position="1"/>
        <end position="73"/>
    </location>
</feature>
<evidence type="ECO:0000256" key="1">
    <source>
        <dbReference type="ARBA" id="ARBA00004123"/>
    </source>
</evidence>
<dbReference type="Pfam" id="PF14372">
    <property type="entry name" value="hAT-like_RNase-H"/>
    <property type="match status" value="1"/>
</dbReference>
<evidence type="ECO:0000256" key="4">
    <source>
        <dbReference type="ARBA" id="ARBA00022833"/>
    </source>
</evidence>
<gene>
    <name evidence="10" type="ORF">U9M48_038911</name>
</gene>
<feature type="domain" description="hAT-like transposase RNase-H fold" evidence="9">
    <location>
        <begin position="463"/>
        <end position="537"/>
    </location>
</feature>
<dbReference type="PANTHER" id="PTHR46481">
    <property type="entry name" value="ZINC FINGER BED DOMAIN-CONTAINING PROTEIN 4"/>
    <property type="match status" value="1"/>
</dbReference>
<evidence type="ECO:0000256" key="6">
    <source>
        <dbReference type="ARBA" id="ARBA00023242"/>
    </source>
</evidence>